<accession>A0A0F3GJ04</accession>
<gene>
    <name evidence="2" type="ORF">MBAV_006010</name>
</gene>
<keyword evidence="3" id="KW-1185">Reference proteome</keyword>
<sequence>MPAYKKKVLKHSYSDAIALSASLESKKNRPEVCYTKKESANNGDEPSMINDKRILVTGGSGVIGRQLLSLLAGDNAEVLSIDREPLECVAPDVIKRGVKHIEADLAEASLEPIRDFAPQVVFHLAAGFERSSESPGFWHRNWQDNTLLSHRMVELAGQLPDLEVFVFASSYLIYAKELYMHEGTPGTARYLTESDTVSPRNVTGASKYYTERELQFVNEVVNPSLRCVNARIYRVFGRGSKDVVSRWIRMALDGQVAEVYNKENAFDFIYAAEVAEGLYRLACSGAARGVINLGSGVLTTIAQVLDILGAQLGMRYIDKGITERIERSGANLERLKAAVGWLPSLSVGEGIRRVIEYERAK</sequence>
<dbReference type="Pfam" id="PF01370">
    <property type="entry name" value="Epimerase"/>
    <property type="match status" value="1"/>
</dbReference>
<feature type="domain" description="NAD-dependent epimerase/dehydratase" evidence="1">
    <location>
        <begin position="54"/>
        <end position="294"/>
    </location>
</feature>
<dbReference type="InterPro" id="IPR050177">
    <property type="entry name" value="Lipid_A_modif_metabolic_enz"/>
</dbReference>
<dbReference type="AlphaFoldDB" id="A0A0F3GJ04"/>
<dbReference type="PANTHER" id="PTHR43245">
    <property type="entry name" value="BIFUNCTIONAL POLYMYXIN RESISTANCE PROTEIN ARNA"/>
    <property type="match status" value="1"/>
</dbReference>
<dbReference type="Gene3D" id="3.40.50.720">
    <property type="entry name" value="NAD(P)-binding Rossmann-like Domain"/>
    <property type="match status" value="1"/>
</dbReference>
<proteinExistence type="predicted"/>
<organism evidence="2 3">
    <name type="scientific">Candidatus Magnetobacterium bavaricum</name>
    <dbReference type="NCBI Taxonomy" id="29290"/>
    <lineage>
        <taxon>Bacteria</taxon>
        <taxon>Pseudomonadati</taxon>
        <taxon>Nitrospirota</taxon>
        <taxon>Thermodesulfovibrionia</taxon>
        <taxon>Thermodesulfovibrionales</taxon>
        <taxon>Candidatus Magnetobacteriaceae</taxon>
        <taxon>Candidatus Magnetobacterium</taxon>
    </lineage>
</organism>
<name>A0A0F3GJ04_9BACT</name>
<dbReference type="InterPro" id="IPR036291">
    <property type="entry name" value="NAD(P)-bd_dom_sf"/>
</dbReference>
<comment type="caution">
    <text evidence="2">The sequence shown here is derived from an EMBL/GenBank/DDBJ whole genome shotgun (WGS) entry which is preliminary data.</text>
</comment>
<evidence type="ECO:0000313" key="3">
    <source>
        <dbReference type="Proteomes" id="UP000033423"/>
    </source>
</evidence>
<protein>
    <submittedName>
        <fullName evidence="2">NAD-dependent epimerase/dehydratase</fullName>
    </submittedName>
</protein>
<dbReference type="SUPFAM" id="SSF51735">
    <property type="entry name" value="NAD(P)-binding Rossmann-fold domains"/>
    <property type="match status" value="1"/>
</dbReference>
<evidence type="ECO:0000313" key="2">
    <source>
        <dbReference type="EMBL" id="KJU81797.1"/>
    </source>
</evidence>
<reference evidence="2 3" key="1">
    <citation type="submission" date="2015-02" db="EMBL/GenBank/DDBJ databases">
        <title>Single-cell genomics of uncultivated deep-branching MTB reveals a conserved set of magnetosome genes.</title>
        <authorList>
            <person name="Kolinko S."/>
            <person name="Richter M."/>
            <person name="Glockner F.O."/>
            <person name="Brachmann A."/>
            <person name="Schuler D."/>
        </authorList>
    </citation>
    <scope>NUCLEOTIDE SEQUENCE [LARGE SCALE GENOMIC DNA]</scope>
    <source>
        <strain evidence="2">TM-1</strain>
    </source>
</reference>
<dbReference type="Proteomes" id="UP000033423">
    <property type="component" value="Unassembled WGS sequence"/>
</dbReference>
<dbReference type="InterPro" id="IPR001509">
    <property type="entry name" value="Epimerase_deHydtase"/>
</dbReference>
<dbReference type="PANTHER" id="PTHR43245:SF13">
    <property type="entry name" value="UDP-D-APIOSE_UDP-D-XYLOSE SYNTHASE 2"/>
    <property type="match status" value="1"/>
</dbReference>
<dbReference type="EMBL" id="LACI01002556">
    <property type="protein sequence ID" value="KJU81797.1"/>
    <property type="molecule type" value="Genomic_DNA"/>
</dbReference>
<evidence type="ECO:0000259" key="1">
    <source>
        <dbReference type="Pfam" id="PF01370"/>
    </source>
</evidence>